<dbReference type="PANTHER" id="PTHR10201:SF323">
    <property type="entry name" value="MATRIX METALLOPROTEINASE-21"/>
    <property type="match status" value="1"/>
</dbReference>
<sequence length="352" mass="37945">MQKTPRRHQANMEVRIAECLESRLCLSSTGWDGIGQGEASLTYYVGDVPADFGLTQAEVEQAVADVLQTWADVIQVTFTQIATPNQRDSIDIEFGNIDGAGGTLAQAYFPDDINPAVIAGDILVDVSEAWEIGNALGSAAFDLAYVLTHEVGHSLGLEHSDSPNSVMYDTVRPDQEFTGLSEEDIDAALALYAPAETQTTTTAPSDQDETPSEDPTDTPNEDTPANDTPEEETPTEDPDDAPTTPDDDSDGNDEDLPADDPTDETPSDPGDNEDGSDEDEGDGEEPETPPTEDPRALPRFRTPWGRNFFTPFARPGHGPANTNAHHLPGNQTISEAPSSRVGIPEFGRQRHR</sequence>
<feature type="compositionally biased region" description="Polar residues" evidence="6">
    <location>
        <begin position="320"/>
        <end position="337"/>
    </location>
</feature>
<dbReference type="PRINTS" id="PR00138">
    <property type="entry name" value="MATRIXIN"/>
</dbReference>
<dbReference type="SUPFAM" id="SSF55486">
    <property type="entry name" value="Metalloproteases ('zincins'), catalytic domain"/>
    <property type="match status" value="1"/>
</dbReference>
<evidence type="ECO:0000256" key="1">
    <source>
        <dbReference type="ARBA" id="ARBA00022670"/>
    </source>
</evidence>
<keyword evidence="5" id="KW-0482">Metalloprotease</keyword>
<dbReference type="InterPro" id="IPR006026">
    <property type="entry name" value="Peptidase_Metallo"/>
</dbReference>
<feature type="domain" description="Peptidase metallopeptidase" evidence="7">
    <location>
        <begin position="27"/>
        <end position="194"/>
    </location>
</feature>
<evidence type="ECO:0000259" key="7">
    <source>
        <dbReference type="SMART" id="SM00235"/>
    </source>
</evidence>
<dbReference type="PANTHER" id="PTHR10201">
    <property type="entry name" value="MATRIX METALLOPROTEINASE"/>
    <property type="match status" value="1"/>
</dbReference>
<evidence type="ECO:0000256" key="6">
    <source>
        <dbReference type="SAM" id="MobiDB-lite"/>
    </source>
</evidence>
<name>A0A2S8G1F8_9BACT</name>
<dbReference type="GO" id="GO:0031012">
    <property type="term" value="C:extracellular matrix"/>
    <property type="evidence" value="ECO:0007669"/>
    <property type="project" value="InterPro"/>
</dbReference>
<feature type="region of interest" description="Disordered" evidence="6">
    <location>
        <begin position="196"/>
        <end position="352"/>
    </location>
</feature>
<evidence type="ECO:0000256" key="4">
    <source>
        <dbReference type="ARBA" id="ARBA00022833"/>
    </source>
</evidence>
<evidence type="ECO:0000256" key="2">
    <source>
        <dbReference type="ARBA" id="ARBA00022723"/>
    </source>
</evidence>
<dbReference type="SMART" id="SM00235">
    <property type="entry name" value="ZnMc"/>
    <property type="match status" value="1"/>
</dbReference>
<dbReference type="GO" id="GO:0008270">
    <property type="term" value="F:zinc ion binding"/>
    <property type="evidence" value="ECO:0007669"/>
    <property type="project" value="InterPro"/>
</dbReference>
<proteinExistence type="predicted"/>
<dbReference type="Pfam" id="PF00413">
    <property type="entry name" value="Peptidase_M10"/>
    <property type="match status" value="1"/>
</dbReference>
<gene>
    <name evidence="8" type="ORF">C5Y98_07675</name>
</gene>
<dbReference type="InterPro" id="IPR021190">
    <property type="entry name" value="Pept_M10A"/>
</dbReference>
<evidence type="ECO:0000256" key="3">
    <source>
        <dbReference type="ARBA" id="ARBA00022801"/>
    </source>
</evidence>
<dbReference type="InterPro" id="IPR024079">
    <property type="entry name" value="MetalloPept_cat_dom_sf"/>
</dbReference>
<organism evidence="8 9">
    <name type="scientific">Blastopirellula marina</name>
    <dbReference type="NCBI Taxonomy" id="124"/>
    <lineage>
        <taxon>Bacteria</taxon>
        <taxon>Pseudomonadati</taxon>
        <taxon>Planctomycetota</taxon>
        <taxon>Planctomycetia</taxon>
        <taxon>Pirellulales</taxon>
        <taxon>Pirellulaceae</taxon>
        <taxon>Blastopirellula</taxon>
    </lineage>
</organism>
<dbReference type="GO" id="GO:0004222">
    <property type="term" value="F:metalloendopeptidase activity"/>
    <property type="evidence" value="ECO:0007669"/>
    <property type="project" value="InterPro"/>
</dbReference>
<evidence type="ECO:0000256" key="5">
    <source>
        <dbReference type="ARBA" id="ARBA00023049"/>
    </source>
</evidence>
<keyword evidence="3" id="KW-0378">Hydrolase</keyword>
<dbReference type="AlphaFoldDB" id="A0A2S8G1F8"/>
<feature type="compositionally biased region" description="Acidic residues" evidence="6">
    <location>
        <begin position="206"/>
        <end position="220"/>
    </location>
</feature>
<protein>
    <recommendedName>
        <fullName evidence="7">Peptidase metallopeptidase domain-containing protein</fullName>
    </recommendedName>
</protein>
<keyword evidence="4" id="KW-0862">Zinc</keyword>
<dbReference type="RefSeq" id="WP_146118530.1">
    <property type="nucleotide sequence ID" value="NZ_PUIB01000011.1"/>
</dbReference>
<accession>A0A2S8G1F8</accession>
<dbReference type="EMBL" id="PUIB01000011">
    <property type="protein sequence ID" value="PQO37964.1"/>
    <property type="molecule type" value="Genomic_DNA"/>
</dbReference>
<dbReference type="Proteomes" id="UP000239388">
    <property type="component" value="Unassembled WGS sequence"/>
</dbReference>
<dbReference type="InterPro" id="IPR001818">
    <property type="entry name" value="Pept_M10_metallopeptidase"/>
</dbReference>
<evidence type="ECO:0000313" key="8">
    <source>
        <dbReference type="EMBL" id="PQO37964.1"/>
    </source>
</evidence>
<dbReference type="OrthoDB" id="252952at2"/>
<dbReference type="Gene3D" id="3.40.390.10">
    <property type="entry name" value="Collagenase (Catalytic Domain)"/>
    <property type="match status" value="1"/>
</dbReference>
<feature type="compositionally biased region" description="Acidic residues" evidence="6">
    <location>
        <begin position="228"/>
        <end position="287"/>
    </location>
</feature>
<comment type="caution">
    <text evidence="8">The sequence shown here is derived from an EMBL/GenBank/DDBJ whole genome shotgun (WGS) entry which is preliminary data.</text>
</comment>
<reference evidence="8 9" key="1">
    <citation type="submission" date="2018-02" db="EMBL/GenBank/DDBJ databases">
        <title>Comparative genomes isolates from brazilian mangrove.</title>
        <authorList>
            <person name="Araujo J.E."/>
            <person name="Taketani R.G."/>
            <person name="Silva M.C.P."/>
            <person name="Loureco M.V."/>
            <person name="Andreote F.D."/>
        </authorList>
    </citation>
    <scope>NUCLEOTIDE SEQUENCE [LARGE SCALE GENOMIC DNA]</scope>
    <source>
        <strain evidence="8 9">NAP PRIS-MGV</strain>
    </source>
</reference>
<keyword evidence="2" id="KW-0479">Metal-binding</keyword>
<dbReference type="GO" id="GO:0006508">
    <property type="term" value="P:proteolysis"/>
    <property type="evidence" value="ECO:0007669"/>
    <property type="project" value="UniProtKB-KW"/>
</dbReference>
<evidence type="ECO:0000313" key="9">
    <source>
        <dbReference type="Proteomes" id="UP000239388"/>
    </source>
</evidence>
<keyword evidence="1" id="KW-0645">Protease</keyword>